<feature type="region of interest" description="Disordered" evidence="1">
    <location>
        <begin position="462"/>
        <end position="491"/>
    </location>
</feature>
<dbReference type="OrthoDB" id="2432302at2759"/>
<protein>
    <recommendedName>
        <fullName evidence="6">DUF569 domain-containing protein</fullName>
    </recommendedName>
</protein>
<dbReference type="Pfam" id="PF22932">
    <property type="entry name" value="Ubiq_DUF_assoc"/>
    <property type="match status" value="1"/>
</dbReference>
<reference evidence="4" key="1">
    <citation type="journal article" date="2020" name="bioRxiv">
        <title>Hybrid origin of Populus tomentosa Carr. identified through genome sequencing and phylogenomic analysis.</title>
        <authorList>
            <person name="An X."/>
            <person name="Gao K."/>
            <person name="Chen Z."/>
            <person name="Li J."/>
            <person name="Yang X."/>
            <person name="Yang X."/>
            <person name="Zhou J."/>
            <person name="Guo T."/>
            <person name="Zhao T."/>
            <person name="Huang S."/>
            <person name="Miao D."/>
            <person name="Khan W.U."/>
            <person name="Rao P."/>
            <person name="Ye M."/>
            <person name="Lei B."/>
            <person name="Liao W."/>
            <person name="Wang J."/>
            <person name="Ji L."/>
            <person name="Li Y."/>
            <person name="Guo B."/>
            <person name="Mustafa N.S."/>
            <person name="Li S."/>
            <person name="Yun Q."/>
            <person name="Keller S.R."/>
            <person name="Mao J."/>
            <person name="Zhang R."/>
            <person name="Strauss S.H."/>
        </authorList>
    </citation>
    <scope>NUCLEOTIDE SEQUENCE</scope>
    <source>
        <strain evidence="4">GM15</strain>
        <tissue evidence="4">Leaf</tissue>
    </source>
</reference>
<feature type="domain" description="DUF569" evidence="2">
    <location>
        <begin position="287"/>
        <end position="428"/>
    </location>
</feature>
<evidence type="ECO:0000259" key="3">
    <source>
        <dbReference type="Pfam" id="PF22932"/>
    </source>
</evidence>
<sequence>MNVLGGEAIATCNQRPYPSRLPDNDSSSLETPVPARLVSNCSVEARSRRPRLQFRLLMEFFTKTKAVKLRSHLEKYLIADDDLETARQTRHGSSRKAAIWFVEIVDEKSHVIRLKSCYGRYLTASDMPFLLGMTGKKVIQTELSENNFDNWKLEWEPIRDGFQVKLKSWCGKFLRANGGTPPWRNSVTHDEPHTGSTRKWILWDIEAAQEIGNDSLKDYLSSMSSFSTVSDDVLDAISDDYKGSEAGSPISVVSSGRTPRLTLVKSMSPRLSLSSTKTNSTKFRSGMDFFNKAKAVRLRSHHDKYLLAEDDEESVIQDRDGSSKTARWIVELVPGSDFIIRLKSCYGKYLTASNQPFLLGMTGRKVLQTLPRRLDSSVEWEPVREGGQMKLKTRYGNFLRANGGLPPWRNSVTHDIPHRTSTQDWVLWDVDVLEIQVHQSPTGHAPDLNKIMSHADSLDFESTSPTSLSIKSGNFSRQESSDSHVTSPRKSEGRTIYYHVADESGEVDDDATVGYSLNFKGNGVDELTQKLKEDTGLEDIVVCTRSPLNAKLYPLRLQLPPNNADMHVILVQSSSNVVELVYVIRECCSDFHNSVLCG</sequence>
<dbReference type="CDD" id="cd23340">
    <property type="entry name" value="beta-trefoil_FSCN_ACP-like"/>
    <property type="match status" value="2"/>
</dbReference>
<dbReference type="InterPro" id="IPR007679">
    <property type="entry name" value="DUF569"/>
</dbReference>
<dbReference type="PANTHER" id="PTHR31205:SF69">
    <property type="entry name" value="ACTIN CROSS-LINKING PROTEIN (DUF569)"/>
    <property type="match status" value="1"/>
</dbReference>
<organism evidence="4 5">
    <name type="scientific">Populus tomentosa</name>
    <name type="common">Chinese white poplar</name>
    <dbReference type="NCBI Taxonomy" id="118781"/>
    <lineage>
        <taxon>Eukaryota</taxon>
        <taxon>Viridiplantae</taxon>
        <taxon>Streptophyta</taxon>
        <taxon>Embryophyta</taxon>
        <taxon>Tracheophyta</taxon>
        <taxon>Spermatophyta</taxon>
        <taxon>Magnoliopsida</taxon>
        <taxon>eudicotyledons</taxon>
        <taxon>Gunneridae</taxon>
        <taxon>Pentapetalae</taxon>
        <taxon>rosids</taxon>
        <taxon>fabids</taxon>
        <taxon>Malpighiales</taxon>
        <taxon>Salicaceae</taxon>
        <taxon>Saliceae</taxon>
        <taxon>Populus</taxon>
    </lineage>
</organism>
<dbReference type="PANTHER" id="PTHR31205">
    <property type="entry name" value="ACTIN CROSS-LINKING PROTEIN (DUF569)"/>
    <property type="match status" value="1"/>
</dbReference>
<comment type="caution">
    <text evidence="4">The sequence shown here is derived from an EMBL/GenBank/DDBJ whole genome shotgun (WGS) entry which is preliminary data.</text>
</comment>
<dbReference type="FunFam" id="2.80.10.50:FF:000067">
    <property type="entry name" value="BnaC05g19630D protein"/>
    <property type="match status" value="2"/>
</dbReference>
<evidence type="ECO:0000313" key="4">
    <source>
        <dbReference type="EMBL" id="KAG6757076.1"/>
    </source>
</evidence>
<evidence type="ECO:0008006" key="6">
    <source>
        <dbReference type="Google" id="ProtNLM"/>
    </source>
</evidence>
<dbReference type="Proteomes" id="UP000886885">
    <property type="component" value="Chromosome 10D"/>
</dbReference>
<accession>A0A8X7YU20</accession>
<name>A0A8X7YU20_POPTO</name>
<dbReference type="InterPro" id="IPR054726">
    <property type="entry name" value="Ubiq_DUF569-assoc"/>
</dbReference>
<feature type="compositionally biased region" description="Polar residues" evidence="1">
    <location>
        <begin position="462"/>
        <end position="488"/>
    </location>
</feature>
<dbReference type="EMBL" id="JAAWWB010000020">
    <property type="protein sequence ID" value="KAG6757076.1"/>
    <property type="molecule type" value="Genomic_DNA"/>
</dbReference>
<dbReference type="AlphaFoldDB" id="A0A8X7YU20"/>
<evidence type="ECO:0000259" key="2">
    <source>
        <dbReference type="Pfam" id="PF04601"/>
    </source>
</evidence>
<feature type="domain" description="DUF569" evidence="3">
    <location>
        <begin position="493"/>
        <end position="570"/>
    </location>
</feature>
<keyword evidence="5" id="KW-1185">Reference proteome</keyword>
<dbReference type="Pfam" id="PF04601">
    <property type="entry name" value="DUF569"/>
    <property type="match status" value="2"/>
</dbReference>
<evidence type="ECO:0000313" key="5">
    <source>
        <dbReference type="Proteomes" id="UP000886885"/>
    </source>
</evidence>
<evidence type="ECO:0000256" key="1">
    <source>
        <dbReference type="SAM" id="MobiDB-lite"/>
    </source>
</evidence>
<feature type="domain" description="DUF569" evidence="2">
    <location>
        <begin position="58"/>
        <end position="203"/>
    </location>
</feature>
<gene>
    <name evidence="4" type="ORF">POTOM_037377</name>
</gene>
<proteinExistence type="predicted"/>